<dbReference type="PANTHER" id="PTHR47950">
    <property type="entry name" value="CYTOCHROME P450, FAMILY 76, SUBFAMILY C, POLYPEPTIDE 5-RELATED"/>
    <property type="match status" value="1"/>
</dbReference>
<dbReference type="PRINTS" id="PR00463">
    <property type="entry name" value="EP450I"/>
</dbReference>
<gene>
    <name evidence="7" type="ORF">OSB04_005644</name>
</gene>
<sequence length="254" mass="29419">MFERFDLQGIRKGTMRQYNKTFAHWEDIIEERRARINSSTWSSEQAQSFLDRMLENGFSNDQINQWSHELFVAGTNTTTTSVVWAMTELVRHKEVMSKIVEEIGREIKSDTMTDSELSKLPYLQACIKEAMRLHPPVPLLLPHMAAETCEVMNYTFLRTPKYLSIFGQWAETLKFGMTLYLSNPKDLLDQKWILKAKTLSYYHLVRGGGCVPECHQVSRVFNFILASLIREFDLALPEDVDPLKLDMNDNLGSL</sequence>
<evidence type="ECO:0008006" key="9">
    <source>
        <dbReference type="Google" id="ProtNLM"/>
    </source>
</evidence>
<comment type="caution">
    <text evidence="7">The sequence shown here is derived from an EMBL/GenBank/DDBJ whole genome shotgun (WGS) entry which is preliminary data.</text>
</comment>
<evidence type="ECO:0000256" key="2">
    <source>
        <dbReference type="ARBA" id="ARBA00010617"/>
    </source>
</evidence>
<dbReference type="AlphaFoldDB" id="A0AA38TI71"/>
<evidence type="ECO:0000313" key="8">
    <source>
        <dbReference type="Proteomes" id="UP001172457"/>
    </source>
</evidence>
<comment type="cofactor">
    <cofactor evidence="1">
        <name>heme</name>
        <dbReference type="ChEBI" id="CHEBI:30413"/>
    </cofactor>
</comment>
<evidence type="ECO:0000256" key="3">
    <source>
        <dbReference type="ARBA" id="ARBA00022617"/>
    </source>
</evidence>
<dbReference type="SUPFAM" id="SSF48264">
    <property type="entry name" value="Cytochrome P450"/>
    <property type="match status" value="1"/>
</dbReference>
<proteinExistence type="inferred from homology"/>
<keyword evidence="4" id="KW-0479">Metal-binding</keyword>
<dbReference type="GO" id="GO:0020037">
    <property type="term" value="F:heme binding"/>
    <property type="evidence" value="ECO:0007669"/>
    <property type="project" value="InterPro"/>
</dbReference>
<keyword evidence="6" id="KW-0408">Iron</keyword>
<dbReference type="InterPro" id="IPR036396">
    <property type="entry name" value="Cyt_P450_sf"/>
</dbReference>
<evidence type="ECO:0000256" key="4">
    <source>
        <dbReference type="ARBA" id="ARBA00022723"/>
    </source>
</evidence>
<keyword evidence="5" id="KW-0560">Oxidoreductase</keyword>
<name>A0AA38TI71_9ASTR</name>
<dbReference type="GO" id="GO:0004497">
    <property type="term" value="F:monooxygenase activity"/>
    <property type="evidence" value="ECO:0007669"/>
    <property type="project" value="InterPro"/>
</dbReference>
<evidence type="ECO:0000313" key="7">
    <source>
        <dbReference type="EMBL" id="KAJ9560484.1"/>
    </source>
</evidence>
<evidence type="ECO:0000256" key="5">
    <source>
        <dbReference type="ARBA" id="ARBA00023002"/>
    </source>
</evidence>
<dbReference type="PANTHER" id="PTHR47950:SF49">
    <property type="entry name" value="CYTOCHROME P450"/>
    <property type="match status" value="1"/>
</dbReference>
<dbReference type="InterPro" id="IPR001128">
    <property type="entry name" value="Cyt_P450"/>
</dbReference>
<dbReference type="GO" id="GO:0005506">
    <property type="term" value="F:iron ion binding"/>
    <property type="evidence" value="ECO:0007669"/>
    <property type="project" value="InterPro"/>
</dbReference>
<dbReference type="PRINTS" id="PR00385">
    <property type="entry name" value="P450"/>
</dbReference>
<evidence type="ECO:0000256" key="1">
    <source>
        <dbReference type="ARBA" id="ARBA00001971"/>
    </source>
</evidence>
<reference evidence="7" key="1">
    <citation type="submission" date="2023-03" db="EMBL/GenBank/DDBJ databases">
        <title>Chromosome-scale reference genome and RAD-based genetic map of yellow starthistle (Centaurea solstitialis) reveal putative structural variation and QTLs associated with invader traits.</title>
        <authorList>
            <person name="Reatini B."/>
            <person name="Cang F.A."/>
            <person name="Jiang Q."/>
            <person name="Mckibben M.T.W."/>
            <person name="Barker M.S."/>
            <person name="Rieseberg L.H."/>
            <person name="Dlugosch K.M."/>
        </authorList>
    </citation>
    <scope>NUCLEOTIDE SEQUENCE</scope>
    <source>
        <strain evidence="7">CAN-66</strain>
        <tissue evidence="7">Leaf</tissue>
    </source>
</reference>
<dbReference type="GO" id="GO:0016705">
    <property type="term" value="F:oxidoreductase activity, acting on paired donors, with incorporation or reduction of molecular oxygen"/>
    <property type="evidence" value="ECO:0007669"/>
    <property type="project" value="InterPro"/>
</dbReference>
<dbReference type="InterPro" id="IPR002401">
    <property type="entry name" value="Cyt_P450_E_grp-I"/>
</dbReference>
<accession>A0AA38TI71</accession>
<dbReference type="Proteomes" id="UP001172457">
    <property type="component" value="Chromosome 2"/>
</dbReference>
<keyword evidence="8" id="KW-1185">Reference proteome</keyword>
<dbReference type="Gene3D" id="1.10.630.10">
    <property type="entry name" value="Cytochrome P450"/>
    <property type="match status" value="1"/>
</dbReference>
<keyword evidence="3" id="KW-0349">Heme</keyword>
<dbReference type="Pfam" id="PF00067">
    <property type="entry name" value="p450"/>
    <property type="match status" value="1"/>
</dbReference>
<protein>
    <recommendedName>
        <fullName evidence="9">Cytochrome P450</fullName>
    </recommendedName>
</protein>
<organism evidence="7 8">
    <name type="scientific">Centaurea solstitialis</name>
    <name type="common">yellow star-thistle</name>
    <dbReference type="NCBI Taxonomy" id="347529"/>
    <lineage>
        <taxon>Eukaryota</taxon>
        <taxon>Viridiplantae</taxon>
        <taxon>Streptophyta</taxon>
        <taxon>Embryophyta</taxon>
        <taxon>Tracheophyta</taxon>
        <taxon>Spermatophyta</taxon>
        <taxon>Magnoliopsida</taxon>
        <taxon>eudicotyledons</taxon>
        <taxon>Gunneridae</taxon>
        <taxon>Pentapetalae</taxon>
        <taxon>asterids</taxon>
        <taxon>campanulids</taxon>
        <taxon>Asterales</taxon>
        <taxon>Asteraceae</taxon>
        <taxon>Carduoideae</taxon>
        <taxon>Cardueae</taxon>
        <taxon>Centaureinae</taxon>
        <taxon>Centaurea</taxon>
    </lineage>
</organism>
<dbReference type="EMBL" id="JARYMX010000002">
    <property type="protein sequence ID" value="KAJ9560484.1"/>
    <property type="molecule type" value="Genomic_DNA"/>
</dbReference>
<evidence type="ECO:0000256" key="6">
    <source>
        <dbReference type="ARBA" id="ARBA00023004"/>
    </source>
</evidence>
<comment type="similarity">
    <text evidence="2">Belongs to the cytochrome P450 family.</text>
</comment>